<comment type="caution">
    <text evidence="2">The sequence shown here is derived from an EMBL/GenBank/DDBJ whole genome shotgun (WGS) entry which is preliminary data.</text>
</comment>
<feature type="region of interest" description="Disordered" evidence="1">
    <location>
        <begin position="1"/>
        <end position="43"/>
    </location>
</feature>
<protein>
    <submittedName>
        <fullName evidence="2">Uncharacterized protein</fullName>
    </submittedName>
</protein>
<accession>A0ABN3CQQ4</accession>
<name>A0ABN3CQQ4_9ACTN</name>
<proteinExistence type="predicted"/>
<evidence type="ECO:0000256" key="1">
    <source>
        <dbReference type="SAM" id="MobiDB-lite"/>
    </source>
</evidence>
<evidence type="ECO:0000313" key="3">
    <source>
        <dbReference type="Proteomes" id="UP001499843"/>
    </source>
</evidence>
<organism evidence="2 3">
    <name type="scientific">Nonomuraea monospora</name>
    <dbReference type="NCBI Taxonomy" id="568818"/>
    <lineage>
        <taxon>Bacteria</taxon>
        <taxon>Bacillati</taxon>
        <taxon>Actinomycetota</taxon>
        <taxon>Actinomycetes</taxon>
        <taxon>Streptosporangiales</taxon>
        <taxon>Streptosporangiaceae</taxon>
        <taxon>Nonomuraea</taxon>
    </lineage>
</organism>
<keyword evidence="3" id="KW-1185">Reference proteome</keyword>
<reference evidence="2 3" key="1">
    <citation type="journal article" date="2019" name="Int. J. Syst. Evol. Microbiol.">
        <title>The Global Catalogue of Microorganisms (GCM) 10K type strain sequencing project: providing services to taxonomists for standard genome sequencing and annotation.</title>
        <authorList>
            <consortium name="The Broad Institute Genomics Platform"/>
            <consortium name="The Broad Institute Genome Sequencing Center for Infectious Disease"/>
            <person name="Wu L."/>
            <person name="Ma J."/>
        </authorList>
    </citation>
    <scope>NUCLEOTIDE SEQUENCE [LARGE SCALE GENOMIC DNA]</scope>
    <source>
        <strain evidence="2 3">JCM 16114</strain>
    </source>
</reference>
<dbReference type="EMBL" id="BAAAQX010000022">
    <property type="protein sequence ID" value="GAA2211773.1"/>
    <property type="molecule type" value="Genomic_DNA"/>
</dbReference>
<sequence length="462" mass="50347">MKHGLCKTVEGAAPAGPDDAPRPHLGGSMNAGQAPPDRHPRLRRLSERSQSIEEYCRSIAEAAPTAPAPASRQLLATVARQLADQVPGLARAGLEQDLRRPHTVVSLAEHHASIAHPLTMSAIATQALYSGLSGSPLISFTCATVPLDNDLFPRGTMIAGRKVAFLPQRHRAKSPLTCPAMNTEDMSGKLRQLERAGLIDAATSAAVAQWWSRIAPEVAACRLYWQQVSLLNQRIFQGVFALEAAPLVMLPIELIARDMLLADLDRGRYGWLDRSLFDPAARTALLRSLDGIRCCWNADASRGTFLFWSVDEANRLRPVFPRGDELTTRDGRAVCRIEPAAIHAALTREALVPAGSYALIRIAVQCRLRHFGGSLQYDYLSHIKRRLVSGLGAFLTEDELRGIDQAPDSYYVDFAEHEALGGDLGRLKNPISKADLASFGAASIGEAARRALDWIATSVTRY</sequence>
<dbReference type="RefSeq" id="WP_344484991.1">
    <property type="nucleotide sequence ID" value="NZ_BAAAQX010000022.1"/>
</dbReference>
<dbReference type="Proteomes" id="UP001499843">
    <property type="component" value="Unassembled WGS sequence"/>
</dbReference>
<evidence type="ECO:0000313" key="2">
    <source>
        <dbReference type="EMBL" id="GAA2211773.1"/>
    </source>
</evidence>
<gene>
    <name evidence="2" type="ORF">GCM10009850_072330</name>
</gene>